<comment type="similarity">
    <text evidence="1">Belongs to the LysR transcriptional regulatory family.</text>
</comment>
<dbReference type="InterPro" id="IPR036388">
    <property type="entry name" value="WH-like_DNA-bd_sf"/>
</dbReference>
<dbReference type="PRINTS" id="PR00039">
    <property type="entry name" value="HTHLYSR"/>
</dbReference>
<feature type="domain" description="HTH lysR-type" evidence="5">
    <location>
        <begin position="11"/>
        <end position="68"/>
    </location>
</feature>
<dbReference type="NCBIfam" id="NF008416">
    <property type="entry name" value="PRK11242.1"/>
    <property type="match status" value="1"/>
</dbReference>
<protein>
    <submittedName>
        <fullName evidence="6">Transcriptional regulator CynR</fullName>
    </submittedName>
</protein>
<organism evidence="6 7">
    <name type="scientific">Ignatzschineria larvae DSM 13226</name>
    <dbReference type="NCBI Taxonomy" id="1111732"/>
    <lineage>
        <taxon>Bacteria</taxon>
        <taxon>Pseudomonadati</taxon>
        <taxon>Pseudomonadota</taxon>
        <taxon>Gammaproteobacteria</taxon>
        <taxon>Cardiobacteriales</taxon>
        <taxon>Ignatzschineriaceae</taxon>
        <taxon>Ignatzschineria</taxon>
    </lineage>
</organism>
<keyword evidence="4" id="KW-0804">Transcription</keyword>
<gene>
    <name evidence="6" type="primary">cynR</name>
    <name evidence="6" type="ORF">WMO13_10135</name>
</gene>
<evidence type="ECO:0000313" key="7">
    <source>
        <dbReference type="Proteomes" id="UP001449178"/>
    </source>
</evidence>
<evidence type="ECO:0000256" key="4">
    <source>
        <dbReference type="ARBA" id="ARBA00023163"/>
    </source>
</evidence>
<dbReference type="Pfam" id="PF03466">
    <property type="entry name" value="LysR_substrate"/>
    <property type="match status" value="1"/>
</dbReference>
<evidence type="ECO:0000256" key="3">
    <source>
        <dbReference type="ARBA" id="ARBA00023125"/>
    </source>
</evidence>
<dbReference type="Gene3D" id="3.40.190.290">
    <property type="match status" value="1"/>
</dbReference>
<reference evidence="6 7" key="1">
    <citation type="submission" date="2024-03" db="EMBL/GenBank/DDBJ databases">
        <title>Complete Genome Sequence and Annotation of Ignatzschineria larvae DSM 13226.</title>
        <authorList>
            <person name="Cantrell E."/>
            <person name="Burcham Z.M."/>
        </authorList>
    </citation>
    <scope>NUCLEOTIDE SEQUENCE [LARGE SCALE GENOMIC DNA]</scope>
    <source>
        <strain evidence="6 7">DSM 13226</strain>
    </source>
</reference>
<dbReference type="PANTHER" id="PTHR30419:SF8">
    <property type="entry name" value="NITROGEN ASSIMILATION TRANSCRIPTIONAL ACTIVATOR-RELATED"/>
    <property type="match status" value="1"/>
</dbReference>
<dbReference type="InterPro" id="IPR036390">
    <property type="entry name" value="WH_DNA-bd_sf"/>
</dbReference>
<dbReference type="Pfam" id="PF00126">
    <property type="entry name" value="HTH_1"/>
    <property type="match status" value="1"/>
</dbReference>
<keyword evidence="3" id="KW-0238">DNA-binding</keyword>
<evidence type="ECO:0000259" key="5">
    <source>
        <dbReference type="PROSITE" id="PS50931"/>
    </source>
</evidence>
<dbReference type="SUPFAM" id="SSF53850">
    <property type="entry name" value="Periplasmic binding protein-like II"/>
    <property type="match status" value="1"/>
</dbReference>
<dbReference type="Proteomes" id="UP001449178">
    <property type="component" value="Chromosome"/>
</dbReference>
<accession>A0ABZ3BYT7</accession>
<dbReference type="EMBL" id="CP150637">
    <property type="protein sequence ID" value="WZW87705.1"/>
    <property type="molecule type" value="Genomic_DNA"/>
</dbReference>
<proteinExistence type="inferred from homology"/>
<sequence>MSLVKLIGRTMHLRYIRYFLTVAEYQSFTKAAEALHISQPALSQQIKLLEENLNTQLFDRSGRAIRLTDAGKIYLEYTQRAFLTLHEGKQAIHDMSNLSRGSIRIAVTPTFITYFIGLAAAQLNEQYPNITLHIYEASQSKIEQRLLKNEIDLGIAFDESYSSQVAYTPLLVERLAFVVSTQHPLAMTKEMSLKQLRKQQLVLLNQGFATRRQIDQHFRKIGLYLEAHMEVESIGAILEIIKQSKLATIIPEIIPLHQSNLIAIPLKELALERTAILMHRKGAWQSSAVKAFIDIALQIGQDMMAPIKTIY</sequence>
<dbReference type="SUPFAM" id="SSF46785">
    <property type="entry name" value="Winged helix' DNA-binding domain"/>
    <property type="match status" value="1"/>
</dbReference>
<keyword evidence="7" id="KW-1185">Reference proteome</keyword>
<dbReference type="InterPro" id="IPR005119">
    <property type="entry name" value="LysR_subst-bd"/>
</dbReference>
<evidence type="ECO:0000256" key="1">
    <source>
        <dbReference type="ARBA" id="ARBA00009437"/>
    </source>
</evidence>
<dbReference type="InterPro" id="IPR050950">
    <property type="entry name" value="HTH-type_LysR_regulators"/>
</dbReference>
<keyword evidence="2" id="KW-0805">Transcription regulation</keyword>
<name>A0ABZ3BYT7_9GAMM</name>
<dbReference type="PROSITE" id="PS50931">
    <property type="entry name" value="HTH_LYSR"/>
    <property type="match status" value="1"/>
</dbReference>
<dbReference type="Gene3D" id="1.10.10.10">
    <property type="entry name" value="Winged helix-like DNA-binding domain superfamily/Winged helix DNA-binding domain"/>
    <property type="match status" value="1"/>
</dbReference>
<dbReference type="RefSeq" id="WP_342386851.1">
    <property type="nucleotide sequence ID" value="NZ_CP150637.1"/>
</dbReference>
<evidence type="ECO:0000256" key="2">
    <source>
        <dbReference type="ARBA" id="ARBA00023015"/>
    </source>
</evidence>
<dbReference type="PANTHER" id="PTHR30419">
    <property type="entry name" value="HTH-TYPE TRANSCRIPTIONAL REGULATOR YBHD"/>
    <property type="match status" value="1"/>
</dbReference>
<evidence type="ECO:0000313" key="6">
    <source>
        <dbReference type="EMBL" id="WZW87705.1"/>
    </source>
</evidence>
<dbReference type="InterPro" id="IPR000847">
    <property type="entry name" value="LysR_HTH_N"/>
</dbReference>